<dbReference type="PANTHER" id="PTHR44943">
    <property type="entry name" value="CELLULOSE SYNTHASE OPERON PROTEIN C"/>
    <property type="match status" value="1"/>
</dbReference>
<protein>
    <submittedName>
        <fullName evidence="4">Tetratricopeptide repeat protein</fullName>
    </submittedName>
</protein>
<dbReference type="AlphaFoldDB" id="A0A2N9YIF0"/>
<sequence length="604" mass="68894">MLIKQSINLLSIRKLNSIDYCFGVLVVMKMYKNVKVLGLAFLMVGCANQLTLQGVAARQNDAPETTALVLPPMPNFSSTQEETMYDILVGEVARQRGEYNLSAQSYLDVAEKNKDPDYAARATQIALLAREYEMAVQAANVWLKLSPNNPDAYQALGTILLQQERTDEALGYLEAMFDNAQGNQQHRLEMILAMVEQRKGRESALALIEKLVERRPTNTQILLSYANLLMTGDKFDKALQVLNQILQTDPTNEQAIPLYAHILQRQNRQKEALDWMEKAVTTYPDRTDFGYVYARMLASAEQYEKAFDAFKRIQTTFPRSEDILFPLGVLALQLNKIDEARQYFTDLLKSEEQADVARFYLGQLEEKAKNLDAALQWYKKVEKEDNFLSAQAHIALILADQGNFDAAIAHLHNVPTDHEEDSLQLLRFEAELYAEKERYKEAMTVYNQAVTLAPNNTETLYMRGMLAIKMNDLVQMEKDFRRVIELDPNNAHAYNSLGYTLADHTTRYAEAYELVNKALSLSPDSHYILDSQGWVLYRLGRYEEAITVLRKAKQTKDDPEIAAHLGEVLWVSGDKEGAKIVWEQATKTFPDDKLLKDVIKRFLP</sequence>
<dbReference type="Pfam" id="PF13432">
    <property type="entry name" value="TPR_16"/>
    <property type="match status" value="2"/>
</dbReference>
<accession>A0A2N9YIF0</accession>
<evidence type="ECO:0000256" key="1">
    <source>
        <dbReference type="ARBA" id="ARBA00022737"/>
    </source>
</evidence>
<dbReference type="SUPFAM" id="SSF48452">
    <property type="entry name" value="TPR-like"/>
    <property type="match status" value="2"/>
</dbReference>
<keyword evidence="1" id="KW-0677">Repeat</keyword>
<dbReference type="Pfam" id="PF14559">
    <property type="entry name" value="TPR_19"/>
    <property type="match status" value="1"/>
</dbReference>
<feature type="repeat" description="TPR" evidence="3">
    <location>
        <begin position="423"/>
        <end position="456"/>
    </location>
</feature>
<dbReference type="Gene3D" id="1.25.40.10">
    <property type="entry name" value="Tetratricopeptide repeat domain"/>
    <property type="match status" value="3"/>
</dbReference>
<dbReference type="RefSeq" id="WP_062151003.1">
    <property type="nucleotide sequence ID" value="NZ_CP012373.2"/>
</dbReference>
<organism evidence="4 5">
    <name type="scientific">Beggiatoa leptomitoformis</name>
    <dbReference type="NCBI Taxonomy" id="288004"/>
    <lineage>
        <taxon>Bacteria</taxon>
        <taxon>Pseudomonadati</taxon>
        <taxon>Pseudomonadota</taxon>
        <taxon>Gammaproteobacteria</taxon>
        <taxon>Thiotrichales</taxon>
        <taxon>Thiotrichaceae</taxon>
        <taxon>Beggiatoa</taxon>
    </lineage>
</organism>
<keyword evidence="2 3" id="KW-0802">TPR repeat</keyword>
<proteinExistence type="predicted"/>
<dbReference type="PROSITE" id="PS50005">
    <property type="entry name" value="TPR"/>
    <property type="match status" value="3"/>
</dbReference>
<name>A0A2N9YIF0_9GAMM</name>
<dbReference type="OrthoDB" id="7637125at2"/>
<evidence type="ECO:0000256" key="3">
    <source>
        <dbReference type="PROSITE-ProRule" id="PRU00339"/>
    </source>
</evidence>
<gene>
    <name evidence="4" type="ORF">BLE401_17235</name>
</gene>
<feature type="repeat" description="TPR" evidence="3">
    <location>
        <begin position="457"/>
        <end position="490"/>
    </location>
</feature>
<dbReference type="InterPro" id="IPR011990">
    <property type="entry name" value="TPR-like_helical_dom_sf"/>
</dbReference>
<dbReference type="PANTHER" id="PTHR44943:SF8">
    <property type="entry name" value="TPR REPEAT-CONTAINING PROTEIN MJ0263"/>
    <property type="match status" value="1"/>
</dbReference>
<dbReference type="Pfam" id="PF13181">
    <property type="entry name" value="TPR_8"/>
    <property type="match status" value="2"/>
</dbReference>
<dbReference type="Pfam" id="PF13431">
    <property type="entry name" value="TPR_17"/>
    <property type="match status" value="1"/>
</dbReference>
<dbReference type="InterPro" id="IPR019734">
    <property type="entry name" value="TPR_rpt"/>
</dbReference>
<dbReference type="InterPro" id="IPR051685">
    <property type="entry name" value="Ycf3/AcsC/BcsC/TPR_MFPF"/>
</dbReference>
<evidence type="ECO:0000313" key="4">
    <source>
        <dbReference type="EMBL" id="AUI70270.1"/>
    </source>
</evidence>
<feature type="repeat" description="TPR" evidence="3">
    <location>
        <begin position="219"/>
        <end position="252"/>
    </location>
</feature>
<dbReference type="SMART" id="SM00028">
    <property type="entry name" value="TPR"/>
    <property type="match status" value="8"/>
</dbReference>
<dbReference type="STRING" id="288004.AL038_07075"/>
<evidence type="ECO:0000256" key="2">
    <source>
        <dbReference type="ARBA" id="ARBA00022803"/>
    </source>
</evidence>
<dbReference type="Proteomes" id="UP000234271">
    <property type="component" value="Chromosome"/>
</dbReference>
<reference evidence="5" key="1">
    <citation type="submission" date="2016-12" db="EMBL/GenBank/DDBJ databases">
        <title>Complete Genome Sequence of Beggiatoa leptomitiformis D-401.</title>
        <authorList>
            <person name="Fomenkov A."/>
            <person name="Vincze T."/>
            <person name="Grabovich M."/>
            <person name="Anton B.P."/>
            <person name="Dubinina G."/>
            <person name="Orlova M."/>
            <person name="Belousova E."/>
            <person name="Roberts R.J."/>
        </authorList>
    </citation>
    <scope>NUCLEOTIDE SEQUENCE [LARGE SCALE GENOMIC DNA]</scope>
    <source>
        <strain evidence="5">D-401</strain>
    </source>
</reference>
<evidence type="ECO:0000313" key="5">
    <source>
        <dbReference type="Proteomes" id="UP000234271"/>
    </source>
</evidence>
<dbReference type="KEGG" id="blep:AL038_07075"/>
<keyword evidence="5" id="KW-1185">Reference proteome</keyword>
<dbReference type="EMBL" id="CP018889">
    <property type="protein sequence ID" value="AUI70270.1"/>
    <property type="molecule type" value="Genomic_DNA"/>
</dbReference>
<dbReference type="Pfam" id="PF13176">
    <property type="entry name" value="TPR_7"/>
    <property type="match status" value="1"/>
</dbReference>